<organism evidence="12 13">
    <name type="scientific">Cinara cedri</name>
    <dbReference type="NCBI Taxonomy" id="506608"/>
    <lineage>
        <taxon>Eukaryota</taxon>
        <taxon>Metazoa</taxon>
        <taxon>Ecdysozoa</taxon>
        <taxon>Arthropoda</taxon>
        <taxon>Hexapoda</taxon>
        <taxon>Insecta</taxon>
        <taxon>Pterygota</taxon>
        <taxon>Neoptera</taxon>
        <taxon>Paraneoptera</taxon>
        <taxon>Hemiptera</taxon>
        <taxon>Sternorrhyncha</taxon>
        <taxon>Aphidomorpha</taxon>
        <taxon>Aphidoidea</taxon>
        <taxon>Aphididae</taxon>
        <taxon>Lachninae</taxon>
        <taxon>Cinara</taxon>
    </lineage>
</organism>
<gene>
    <name evidence="12" type="ORF">CINCED_3A006887</name>
</gene>
<feature type="transmembrane region" description="Helical" evidence="10">
    <location>
        <begin position="126"/>
        <end position="145"/>
    </location>
</feature>
<sequence length="146" mass="16580">MLPRGKNGYSWEFNSGNQDSEPLLERETEEPDNVLFTSRPNTSTFVADMLSSHSNKMNNQHNQLDLISKSVKTLKNVSEDISDELDHQNIMLENLSSELDKTESRLDIVSKKVAQVLQLSDDRRQWMAIGILVGIILITIILLIIL</sequence>
<dbReference type="InterPro" id="IPR000727">
    <property type="entry name" value="T_SNARE_dom"/>
</dbReference>
<name>A0A5E4MT13_9HEMI</name>
<evidence type="ECO:0000313" key="13">
    <source>
        <dbReference type="Proteomes" id="UP000325440"/>
    </source>
</evidence>
<comment type="subcellular location">
    <subcellularLocation>
        <location evidence="1">Membrane</location>
        <topology evidence="1">Single-pass type IV membrane protein</topology>
    </subcellularLocation>
</comment>
<keyword evidence="3" id="KW-0813">Transport</keyword>
<dbReference type="EMBL" id="CABPRJ010000957">
    <property type="protein sequence ID" value="VVC32545.1"/>
    <property type="molecule type" value="Genomic_DNA"/>
</dbReference>
<dbReference type="AlphaFoldDB" id="A0A5E4MT13"/>
<evidence type="ECO:0000256" key="4">
    <source>
        <dbReference type="ARBA" id="ARBA00022692"/>
    </source>
</evidence>
<keyword evidence="4 10" id="KW-0812">Transmembrane</keyword>
<keyword evidence="7 10" id="KW-0472">Membrane</keyword>
<dbReference type="GO" id="GO:0016020">
    <property type="term" value="C:membrane"/>
    <property type="evidence" value="ECO:0007669"/>
    <property type="project" value="UniProtKB-SubCell"/>
</dbReference>
<evidence type="ECO:0000256" key="6">
    <source>
        <dbReference type="ARBA" id="ARBA00023054"/>
    </source>
</evidence>
<feature type="region of interest" description="Disordered" evidence="9">
    <location>
        <begin position="1"/>
        <end position="39"/>
    </location>
</feature>
<evidence type="ECO:0000313" key="12">
    <source>
        <dbReference type="EMBL" id="VVC32545.1"/>
    </source>
</evidence>
<dbReference type="CDD" id="cd15851">
    <property type="entry name" value="SNARE_Syntaxin6"/>
    <property type="match status" value="1"/>
</dbReference>
<protein>
    <submittedName>
        <fullName evidence="12">Target SNARE coiled-coil homology domain</fullName>
    </submittedName>
</protein>
<keyword evidence="5 10" id="KW-1133">Transmembrane helix</keyword>
<feature type="coiled-coil region" evidence="8">
    <location>
        <begin position="85"/>
        <end position="112"/>
    </location>
</feature>
<evidence type="ECO:0000256" key="3">
    <source>
        <dbReference type="ARBA" id="ARBA00022448"/>
    </source>
</evidence>
<dbReference type="SMART" id="SM00397">
    <property type="entry name" value="t_SNARE"/>
    <property type="match status" value="1"/>
</dbReference>
<dbReference type="Pfam" id="PF05739">
    <property type="entry name" value="SNARE"/>
    <property type="match status" value="1"/>
</dbReference>
<evidence type="ECO:0000256" key="1">
    <source>
        <dbReference type="ARBA" id="ARBA00004211"/>
    </source>
</evidence>
<evidence type="ECO:0000256" key="10">
    <source>
        <dbReference type="SAM" id="Phobius"/>
    </source>
</evidence>
<dbReference type="FunFam" id="1.20.5.110:FF:000006">
    <property type="entry name" value="Syntaxin 6"/>
    <property type="match status" value="1"/>
</dbReference>
<feature type="domain" description="T-SNARE coiled-coil homology" evidence="11">
    <location>
        <begin position="54"/>
        <end position="116"/>
    </location>
</feature>
<reference evidence="12 13" key="1">
    <citation type="submission" date="2019-08" db="EMBL/GenBank/DDBJ databases">
        <authorList>
            <person name="Alioto T."/>
            <person name="Alioto T."/>
            <person name="Gomez Garrido J."/>
        </authorList>
    </citation>
    <scope>NUCLEOTIDE SEQUENCE [LARGE SCALE GENOMIC DNA]</scope>
</reference>
<dbReference type="OrthoDB" id="546861at2759"/>
<dbReference type="Gene3D" id="1.20.5.110">
    <property type="match status" value="1"/>
</dbReference>
<evidence type="ECO:0000256" key="8">
    <source>
        <dbReference type="SAM" id="Coils"/>
    </source>
</evidence>
<comment type="similarity">
    <text evidence="2">Belongs to the syntaxin family.</text>
</comment>
<dbReference type="PANTHER" id="PTHR12791">
    <property type="entry name" value="GOLGI SNARE BET1-RELATED"/>
    <property type="match status" value="1"/>
</dbReference>
<proteinExistence type="inferred from homology"/>
<evidence type="ECO:0000256" key="5">
    <source>
        <dbReference type="ARBA" id="ARBA00022989"/>
    </source>
</evidence>
<keyword evidence="6 8" id="KW-0175">Coiled coil</keyword>
<dbReference type="SUPFAM" id="SSF58038">
    <property type="entry name" value="SNARE fusion complex"/>
    <property type="match status" value="1"/>
</dbReference>
<keyword evidence="13" id="KW-1185">Reference proteome</keyword>
<evidence type="ECO:0000256" key="9">
    <source>
        <dbReference type="SAM" id="MobiDB-lite"/>
    </source>
</evidence>
<evidence type="ECO:0000259" key="11">
    <source>
        <dbReference type="PROSITE" id="PS50192"/>
    </source>
</evidence>
<dbReference type="Proteomes" id="UP000325440">
    <property type="component" value="Unassembled WGS sequence"/>
</dbReference>
<accession>A0A5E4MT13</accession>
<evidence type="ECO:0000256" key="7">
    <source>
        <dbReference type="ARBA" id="ARBA00023136"/>
    </source>
</evidence>
<dbReference type="PROSITE" id="PS50192">
    <property type="entry name" value="T_SNARE"/>
    <property type="match status" value="1"/>
</dbReference>
<evidence type="ECO:0000256" key="2">
    <source>
        <dbReference type="ARBA" id="ARBA00009063"/>
    </source>
</evidence>